<comment type="caution">
    <text evidence="1">The sequence shown here is derived from an EMBL/GenBank/DDBJ whole genome shotgun (WGS) entry which is preliminary data.</text>
</comment>
<reference evidence="1" key="1">
    <citation type="journal article" date="2014" name="Front. Microbiol.">
        <title>High frequency of phylogenetically diverse reductive dehalogenase-homologous genes in deep subseafloor sedimentary metagenomes.</title>
        <authorList>
            <person name="Kawai M."/>
            <person name="Futagami T."/>
            <person name="Toyoda A."/>
            <person name="Takaki Y."/>
            <person name="Nishi S."/>
            <person name="Hori S."/>
            <person name="Arai W."/>
            <person name="Tsubouchi T."/>
            <person name="Morono Y."/>
            <person name="Uchiyama I."/>
            <person name="Ito T."/>
            <person name="Fujiyama A."/>
            <person name="Inagaki F."/>
            <person name="Takami H."/>
        </authorList>
    </citation>
    <scope>NUCLEOTIDE SEQUENCE</scope>
    <source>
        <strain evidence="1">Expedition CK06-06</strain>
    </source>
</reference>
<accession>X0X075</accession>
<proteinExistence type="predicted"/>
<evidence type="ECO:0000313" key="1">
    <source>
        <dbReference type="EMBL" id="GAG28857.1"/>
    </source>
</evidence>
<dbReference type="AlphaFoldDB" id="X0X075"/>
<organism evidence="1">
    <name type="scientific">marine sediment metagenome</name>
    <dbReference type="NCBI Taxonomy" id="412755"/>
    <lineage>
        <taxon>unclassified sequences</taxon>
        <taxon>metagenomes</taxon>
        <taxon>ecological metagenomes</taxon>
    </lineage>
</organism>
<sequence>CKPYAYFHFKPNKLYPAGCSVYFSGFYGPGYNGEVLKD</sequence>
<dbReference type="EMBL" id="BARS01046327">
    <property type="protein sequence ID" value="GAG28857.1"/>
    <property type="molecule type" value="Genomic_DNA"/>
</dbReference>
<gene>
    <name evidence="1" type="ORF">S01H1_69744</name>
</gene>
<protein>
    <submittedName>
        <fullName evidence="1">Uncharacterized protein</fullName>
    </submittedName>
</protein>
<name>X0X075_9ZZZZ</name>
<feature type="non-terminal residue" evidence="1">
    <location>
        <position position="1"/>
    </location>
</feature>